<reference evidence="11" key="1">
    <citation type="submission" date="2023-03" db="EMBL/GenBank/DDBJ databases">
        <title>Massive genome expansion in bonnet fungi (Mycena s.s.) driven by repeated elements and novel gene families across ecological guilds.</title>
        <authorList>
            <consortium name="Lawrence Berkeley National Laboratory"/>
            <person name="Harder C.B."/>
            <person name="Miyauchi S."/>
            <person name="Viragh M."/>
            <person name="Kuo A."/>
            <person name="Thoen E."/>
            <person name="Andreopoulos B."/>
            <person name="Lu D."/>
            <person name="Skrede I."/>
            <person name="Drula E."/>
            <person name="Henrissat B."/>
            <person name="Morin E."/>
            <person name="Kohler A."/>
            <person name="Barry K."/>
            <person name="LaButti K."/>
            <person name="Morin E."/>
            <person name="Salamov A."/>
            <person name="Lipzen A."/>
            <person name="Mereny Z."/>
            <person name="Hegedus B."/>
            <person name="Baldrian P."/>
            <person name="Stursova M."/>
            <person name="Weitz H."/>
            <person name="Taylor A."/>
            <person name="Grigoriev I.V."/>
            <person name="Nagy L.G."/>
            <person name="Martin F."/>
            <person name="Kauserud H."/>
        </authorList>
    </citation>
    <scope>NUCLEOTIDE SEQUENCE</scope>
    <source>
        <strain evidence="11">CBHHK067</strain>
    </source>
</reference>
<feature type="domain" description="TATA box binding protein associated factor (TAF) histone-like fold" evidence="10">
    <location>
        <begin position="37"/>
        <end position="98"/>
    </location>
</feature>
<dbReference type="Proteomes" id="UP001221757">
    <property type="component" value="Unassembled WGS sequence"/>
</dbReference>
<dbReference type="InterPro" id="IPR001951">
    <property type="entry name" value="Histone_H4"/>
</dbReference>
<protein>
    <recommendedName>
        <fullName evidence="8">Histone H4</fullName>
    </recommendedName>
</protein>
<comment type="caution">
    <text evidence="11">The sequence shown here is derived from an EMBL/GenBank/DDBJ whole genome shotgun (WGS) entry which is preliminary data.</text>
</comment>
<dbReference type="GO" id="GO:0046982">
    <property type="term" value="F:protein heterodimerization activity"/>
    <property type="evidence" value="ECO:0007669"/>
    <property type="project" value="InterPro"/>
</dbReference>
<keyword evidence="7 8" id="KW-0544">Nucleosome core</keyword>
<dbReference type="GO" id="GO:0030527">
    <property type="term" value="F:structural constituent of chromatin"/>
    <property type="evidence" value="ECO:0007669"/>
    <property type="project" value="InterPro"/>
</dbReference>
<dbReference type="EMBL" id="JARKIE010000030">
    <property type="protein sequence ID" value="KAJ7697456.1"/>
    <property type="molecule type" value="Genomic_DNA"/>
</dbReference>
<dbReference type="Gene3D" id="1.10.20.10">
    <property type="entry name" value="Histone, subunit A"/>
    <property type="match status" value="1"/>
</dbReference>
<evidence type="ECO:0000313" key="12">
    <source>
        <dbReference type="Proteomes" id="UP001221757"/>
    </source>
</evidence>
<evidence type="ECO:0000256" key="6">
    <source>
        <dbReference type="ARBA" id="ARBA00023242"/>
    </source>
</evidence>
<dbReference type="AlphaFoldDB" id="A0AAD7DRI8"/>
<evidence type="ECO:0000256" key="1">
    <source>
        <dbReference type="ARBA" id="ARBA00004123"/>
    </source>
</evidence>
<comment type="subunit">
    <text evidence="8">The nucleosome is a histone octamer containing two molecules each of H2A, H2B, H3 and H4 assembled in one H3-H4 heterotetramer and two H2A-H2B heterodimers. The octamer wraps approximately 147 bp of DNA.</text>
</comment>
<dbReference type="GO" id="GO:0005634">
    <property type="term" value="C:nucleus"/>
    <property type="evidence" value="ECO:0007669"/>
    <property type="project" value="UniProtKB-SubCell"/>
</dbReference>
<keyword evidence="5 8" id="KW-0238">DNA-binding</keyword>
<dbReference type="CDD" id="cd22912">
    <property type="entry name" value="HFD_H4"/>
    <property type="match status" value="1"/>
</dbReference>
<comment type="subcellular location">
    <subcellularLocation>
        <location evidence="2">Chromosome</location>
    </subcellularLocation>
    <subcellularLocation>
        <location evidence="1">Nucleus</location>
    </subcellularLocation>
</comment>
<evidence type="ECO:0000313" key="11">
    <source>
        <dbReference type="EMBL" id="KAJ7697456.1"/>
    </source>
</evidence>
<organism evidence="11 12">
    <name type="scientific">Mycena rosella</name>
    <name type="common">Pink bonnet</name>
    <name type="synonym">Agaricus rosellus</name>
    <dbReference type="NCBI Taxonomy" id="1033263"/>
    <lineage>
        <taxon>Eukaryota</taxon>
        <taxon>Fungi</taxon>
        <taxon>Dikarya</taxon>
        <taxon>Basidiomycota</taxon>
        <taxon>Agaricomycotina</taxon>
        <taxon>Agaricomycetes</taxon>
        <taxon>Agaricomycetidae</taxon>
        <taxon>Agaricales</taxon>
        <taxon>Marasmiineae</taxon>
        <taxon>Mycenaceae</taxon>
        <taxon>Mycena</taxon>
    </lineage>
</organism>
<proteinExistence type="inferred from homology"/>
<dbReference type="GO" id="GO:0003677">
    <property type="term" value="F:DNA binding"/>
    <property type="evidence" value="ECO:0007669"/>
    <property type="project" value="UniProtKB-KW"/>
</dbReference>
<dbReference type="PANTHER" id="PTHR10484">
    <property type="entry name" value="HISTONE H4"/>
    <property type="match status" value="1"/>
</dbReference>
<keyword evidence="12" id="KW-1185">Reference proteome</keyword>
<dbReference type="InterPro" id="IPR009072">
    <property type="entry name" value="Histone-fold"/>
</dbReference>
<evidence type="ECO:0000259" key="10">
    <source>
        <dbReference type="Pfam" id="PF02969"/>
    </source>
</evidence>
<evidence type="ECO:0000256" key="9">
    <source>
        <dbReference type="SAM" id="MobiDB-lite"/>
    </source>
</evidence>
<dbReference type="SUPFAM" id="SSF47113">
    <property type="entry name" value="Histone-fold"/>
    <property type="match status" value="1"/>
</dbReference>
<dbReference type="PRINTS" id="PR00623">
    <property type="entry name" value="HISTONEH4"/>
</dbReference>
<dbReference type="Pfam" id="PF02969">
    <property type="entry name" value="TAF"/>
    <property type="match status" value="1"/>
</dbReference>
<keyword evidence="6 8" id="KW-0539">Nucleus</keyword>
<comment type="similarity">
    <text evidence="3 8">Belongs to the histone H4 family.</text>
</comment>
<dbReference type="SMART" id="SM00417">
    <property type="entry name" value="H4"/>
    <property type="match status" value="1"/>
</dbReference>
<name>A0AAD7DRI8_MYCRO</name>
<feature type="region of interest" description="Disordered" evidence="9">
    <location>
        <begin position="1"/>
        <end position="21"/>
    </location>
</feature>
<gene>
    <name evidence="11" type="ORF">B0H17DRAFT_1052243</name>
</gene>
<keyword evidence="4 8" id="KW-0158">Chromosome</keyword>
<sequence length="106" mass="12060">MARKRRGLVAKASDGLSQPRRRWRHISRSSMEFDATTKPAIKRLARRGGVKRMSGLVFEETRGSLHTYLKGVVRDTVLYTGHADRTTVSSEDVKRALRWSGRTLYG</sequence>
<evidence type="ECO:0000256" key="2">
    <source>
        <dbReference type="ARBA" id="ARBA00004286"/>
    </source>
</evidence>
<evidence type="ECO:0000256" key="8">
    <source>
        <dbReference type="RuleBase" id="RU000528"/>
    </source>
</evidence>
<evidence type="ECO:0000256" key="5">
    <source>
        <dbReference type="ARBA" id="ARBA00023125"/>
    </source>
</evidence>
<accession>A0AAD7DRI8</accession>
<dbReference type="InterPro" id="IPR004823">
    <property type="entry name" value="TAF_TATA-bd_Histone-like_dom"/>
</dbReference>
<evidence type="ECO:0000256" key="3">
    <source>
        <dbReference type="ARBA" id="ARBA00006564"/>
    </source>
</evidence>
<evidence type="ECO:0000256" key="7">
    <source>
        <dbReference type="ARBA" id="ARBA00023269"/>
    </source>
</evidence>
<dbReference type="GO" id="GO:0000786">
    <property type="term" value="C:nucleosome"/>
    <property type="evidence" value="ECO:0007669"/>
    <property type="project" value="UniProtKB-KW"/>
</dbReference>
<comment type="function">
    <text evidence="8">Core component of nucleosome. Nucleosomes wrap and compact DNA into chromatin, limiting DNA accessibility to the cellular machineries which require DNA as a template. Histones thereby play a central role in transcription regulation, DNA repair, DNA replication and chromosomal stability. DNA accessibility is regulated via a complex set of post-translational modifications of histones, also called histone code, and nucleosome remodeling.</text>
</comment>
<evidence type="ECO:0000256" key="4">
    <source>
        <dbReference type="ARBA" id="ARBA00022454"/>
    </source>
</evidence>